<evidence type="ECO:0000256" key="8">
    <source>
        <dbReference type="ARBA" id="ARBA00022723"/>
    </source>
</evidence>
<organism evidence="17 18">
    <name type="scientific">Halobacteriovorax marinus (strain ATCC BAA-682 / DSM 15412 / SJ)</name>
    <name type="common">Bacteriovorax marinus</name>
    <dbReference type="NCBI Taxonomy" id="862908"/>
    <lineage>
        <taxon>Bacteria</taxon>
        <taxon>Pseudomonadati</taxon>
        <taxon>Bdellovibrionota</taxon>
        <taxon>Bacteriovoracia</taxon>
        <taxon>Bacteriovoracales</taxon>
        <taxon>Halobacteriovoraceae</taxon>
        <taxon>Halobacteriovorax</taxon>
    </lineage>
</organism>
<dbReference type="GO" id="GO:0003887">
    <property type="term" value="F:DNA-directed DNA polymerase activity"/>
    <property type="evidence" value="ECO:0007669"/>
    <property type="project" value="UniProtKB-UniRule"/>
</dbReference>
<comment type="subunit">
    <text evidence="15">Monomer.</text>
</comment>
<feature type="binding site" evidence="15">
    <location>
        <position position="9"/>
    </location>
    <ligand>
        <name>Mg(2+)</name>
        <dbReference type="ChEBI" id="CHEBI:18420"/>
    </ligand>
</feature>
<dbReference type="PANTHER" id="PTHR11076:SF33">
    <property type="entry name" value="DNA POLYMERASE KAPPA"/>
    <property type="match status" value="1"/>
</dbReference>
<evidence type="ECO:0000313" key="18">
    <source>
        <dbReference type="Proteomes" id="UP000008963"/>
    </source>
</evidence>
<dbReference type="eggNOG" id="COG0389">
    <property type="taxonomic scope" value="Bacteria"/>
</dbReference>
<dbReference type="InterPro" id="IPR017961">
    <property type="entry name" value="DNA_pol_Y-fam_little_finger"/>
</dbReference>
<comment type="similarity">
    <text evidence="2 15">Belongs to the DNA polymerase type-Y family.</text>
</comment>
<dbReference type="GO" id="GO:0006281">
    <property type="term" value="P:DNA repair"/>
    <property type="evidence" value="ECO:0007669"/>
    <property type="project" value="UniProtKB-UniRule"/>
</dbReference>
<dbReference type="GO" id="GO:0005829">
    <property type="term" value="C:cytosol"/>
    <property type="evidence" value="ECO:0007669"/>
    <property type="project" value="TreeGrafter"/>
</dbReference>
<dbReference type="InterPro" id="IPR022880">
    <property type="entry name" value="DNApol_IV"/>
</dbReference>
<dbReference type="InterPro" id="IPR043502">
    <property type="entry name" value="DNA/RNA_pol_sf"/>
</dbReference>
<dbReference type="Pfam" id="PF21999">
    <property type="entry name" value="IMS_HHH_1"/>
    <property type="match status" value="1"/>
</dbReference>
<dbReference type="PATRIC" id="fig|862908.3.peg.1571"/>
<dbReference type="KEGG" id="bmx:BMS_1650"/>
<evidence type="ECO:0000256" key="5">
    <source>
        <dbReference type="ARBA" id="ARBA00022679"/>
    </source>
</evidence>
<comment type="function">
    <text evidence="15">Poorly processive, error-prone DNA polymerase involved in untargeted mutagenesis. Copies undamaged DNA at stalled replication forks, which arise in vivo from mismatched or misaligned primer ends. These misaligned primers can be extended by PolIV. Exhibits no 3'-5' exonuclease (proofreading) activity. May be involved in translesional synthesis, in conjunction with the beta clamp from PolIII.</text>
</comment>
<keyword evidence="5 15" id="KW-0808">Transferase</keyword>
<protein>
    <recommendedName>
        <fullName evidence="15">DNA polymerase IV</fullName>
        <shortName evidence="15">Pol IV</shortName>
        <ecNumber evidence="15">2.7.7.7</ecNumber>
    </recommendedName>
</protein>
<dbReference type="InterPro" id="IPR050116">
    <property type="entry name" value="DNA_polymerase-Y"/>
</dbReference>
<dbReference type="Gene3D" id="1.10.150.20">
    <property type="entry name" value="5' to 3' exonuclease, C-terminal subdomain"/>
    <property type="match status" value="1"/>
</dbReference>
<evidence type="ECO:0000256" key="1">
    <source>
        <dbReference type="ARBA" id="ARBA00004496"/>
    </source>
</evidence>
<keyword evidence="11 15" id="KW-0239">DNA-directed DNA polymerase</keyword>
<dbReference type="PROSITE" id="PS50173">
    <property type="entry name" value="UMUC"/>
    <property type="match status" value="1"/>
</dbReference>
<gene>
    <name evidence="15 17" type="primary">dinB</name>
    <name evidence="17" type="synonym">dinP</name>
    <name evidence="17" type="ordered locus">BMS_1650</name>
</gene>
<dbReference type="HAMAP" id="MF_01113">
    <property type="entry name" value="DNApol_IV"/>
    <property type="match status" value="1"/>
</dbReference>
<comment type="catalytic activity">
    <reaction evidence="14 15">
        <text>DNA(n) + a 2'-deoxyribonucleoside 5'-triphosphate = DNA(n+1) + diphosphate</text>
        <dbReference type="Rhea" id="RHEA:22508"/>
        <dbReference type="Rhea" id="RHEA-COMP:17339"/>
        <dbReference type="Rhea" id="RHEA-COMP:17340"/>
        <dbReference type="ChEBI" id="CHEBI:33019"/>
        <dbReference type="ChEBI" id="CHEBI:61560"/>
        <dbReference type="ChEBI" id="CHEBI:173112"/>
        <dbReference type="EC" id="2.7.7.7"/>
    </reaction>
</comment>
<feature type="site" description="Substrate discrimination" evidence="15">
    <location>
        <position position="14"/>
    </location>
</feature>
<dbReference type="RefSeq" id="WP_014244273.1">
    <property type="nucleotide sequence ID" value="NC_016620.1"/>
</dbReference>
<dbReference type="PANTHER" id="PTHR11076">
    <property type="entry name" value="DNA REPAIR POLYMERASE UMUC / TRANSFERASE FAMILY MEMBER"/>
    <property type="match status" value="1"/>
</dbReference>
<evidence type="ECO:0000256" key="10">
    <source>
        <dbReference type="ARBA" id="ARBA00022842"/>
    </source>
</evidence>
<dbReference type="Gene3D" id="3.40.1170.60">
    <property type="match status" value="1"/>
</dbReference>
<evidence type="ECO:0000256" key="11">
    <source>
        <dbReference type="ARBA" id="ARBA00022932"/>
    </source>
</evidence>
<evidence type="ECO:0000313" key="17">
    <source>
        <dbReference type="EMBL" id="CBW26492.1"/>
    </source>
</evidence>
<dbReference type="EC" id="2.7.7.7" evidence="15"/>
<dbReference type="Pfam" id="PF11799">
    <property type="entry name" value="IMS_C"/>
    <property type="match status" value="1"/>
</dbReference>
<keyword evidence="4 15" id="KW-0963">Cytoplasm</keyword>
<feature type="domain" description="UmuC" evidence="16">
    <location>
        <begin position="5"/>
        <end position="186"/>
    </location>
</feature>
<evidence type="ECO:0000256" key="9">
    <source>
        <dbReference type="ARBA" id="ARBA00022763"/>
    </source>
</evidence>
<keyword evidence="9 15" id="KW-0227">DNA damage</keyword>
<dbReference type="GO" id="GO:0003684">
    <property type="term" value="F:damaged DNA binding"/>
    <property type="evidence" value="ECO:0007669"/>
    <property type="project" value="InterPro"/>
</dbReference>
<evidence type="ECO:0000256" key="4">
    <source>
        <dbReference type="ARBA" id="ARBA00022490"/>
    </source>
</evidence>
<name>E1X1A1_HALMS</name>
<evidence type="ECO:0000256" key="12">
    <source>
        <dbReference type="ARBA" id="ARBA00023125"/>
    </source>
</evidence>
<dbReference type="GO" id="GO:0006261">
    <property type="term" value="P:DNA-templated DNA replication"/>
    <property type="evidence" value="ECO:0007669"/>
    <property type="project" value="UniProtKB-UniRule"/>
</dbReference>
<keyword evidence="10 15" id="KW-0460">Magnesium</keyword>
<keyword evidence="7 15" id="KW-0235">DNA replication</keyword>
<evidence type="ECO:0000256" key="15">
    <source>
        <dbReference type="HAMAP-Rule" id="MF_01113"/>
    </source>
</evidence>
<dbReference type="EMBL" id="FQ312005">
    <property type="protein sequence ID" value="CBW26492.1"/>
    <property type="molecule type" value="Genomic_DNA"/>
</dbReference>
<proteinExistence type="inferred from homology"/>
<dbReference type="GO" id="GO:0000287">
    <property type="term" value="F:magnesium ion binding"/>
    <property type="evidence" value="ECO:0007669"/>
    <property type="project" value="UniProtKB-UniRule"/>
</dbReference>
<keyword evidence="18" id="KW-1185">Reference proteome</keyword>
<dbReference type="InterPro" id="IPR001126">
    <property type="entry name" value="UmuC"/>
</dbReference>
<keyword evidence="3 15" id="KW-0515">Mutator protein</keyword>
<sequence length="368" mass="42122">MERKIIHIDMDCFYAAVEMRDDPSLRNIPIAIGGPPNSRSVLCTSNYKAREFGVKAAMPSSMAIRKCPHLKIIPPNFSKYKEASSIIHTIFKKFTDRIEPLSLDEAFLDVTDCELFGGSATLIAKEIQKQILEQTKLTASAGVAPNKFLAKIASDWKKPAGLFVITPDEVDEFVKPLDVRLIPGIGKVSAQKLYDYGLSTCEKVRTWKRERLESIFGKMGASLYLKCRGIDQREVISTHDRKSISVEHTFNKDIEDINKCLTYISELRSELLERIRRYQVKYGHDKKVAKAFVKIKFLDFQTVTVEKKKEEDFYLELWKDHQFTKDFTLHLDELAKIAYQRGQRPVRLIGIGIRLEHGPIGPKQLKLI</sequence>
<evidence type="ECO:0000256" key="3">
    <source>
        <dbReference type="ARBA" id="ARBA00022457"/>
    </source>
</evidence>
<evidence type="ECO:0000256" key="13">
    <source>
        <dbReference type="ARBA" id="ARBA00023204"/>
    </source>
</evidence>
<dbReference type="Gene3D" id="3.30.1490.100">
    <property type="entry name" value="DNA polymerase, Y-family, little finger domain"/>
    <property type="match status" value="1"/>
</dbReference>
<dbReference type="GO" id="GO:0009432">
    <property type="term" value="P:SOS response"/>
    <property type="evidence" value="ECO:0007669"/>
    <property type="project" value="TreeGrafter"/>
</dbReference>
<evidence type="ECO:0000256" key="14">
    <source>
        <dbReference type="ARBA" id="ARBA00049244"/>
    </source>
</evidence>
<keyword evidence="13 15" id="KW-0234">DNA repair</keyword>
<dbReference type="InterPro" id="IPR036775">
    <property type="entry name" value="DNA_pol_Y-fam_lit_finger_sf"/>
</dbReference>
<dbReference type="GO" id="GO:0042276">
    <property type="term" value="P:error-prone translesion synthesis"/>
    <property type="evidence" value="ECO:0007669"/>
    <property type="project" value="TreeGrafter"/>
</dbReference>
<feature type="active site" evidence="15">
    <location>
        <position position="105"/>
    </location>
</feature>
<dbReference type="Proteomes" id="UP000008963">
    <property type="component" value="Chromosome"/>
</dbReference>
<evidence type="ECO:0000256" key="7">
    <source>
        <dbReference type="ARBA" id="ARBA00022705"/>
    </source>
</evidence>
<dbReference type="OrthoDB" id="5289889at2"/>
<dbReference type="Pfam" id="PF00817">
    <property type="entry name" value="IMS"/>
    <property type="match status" value="1"/>
</dbReference>
<dbReference type="Gene3D" id="3.30.70.270">
    <property type="match status" value="1"/>
</dbReference>
<dbReference type="CDD" id="cd03586">
    <property type="entry name" value="PolY_Pol_IV_kappa"/>
    <property type="match status" value="1"/>
</dbReference>
<keyword evidence="12 15" id="KW-0238">DNA-binding</keyword>
<evidence type="ECO:0000256" key="6">
    <source>
        <dbReference type="ARBA" id="ARBA00022695"/>
    </source>
</evidence>
<dbReference type="InterPro" id="IPR043128">
    <property type="entry name" value="Rev_trsase/Diguanyl_cyclase"/>
</dbReference>
<comment type="cofactor">
    <cofactor evidence="15">
        <name>Mg(2+)</name>
        <dbReference type="ChEBI" id="CHEBI:18420"/>
    </cofactor>
    <text evidence="15">Binds 2 magnesium ions per subunit.</text>
</comment>
<dbReference type="NCBIfam" id="NF002677">
    <property type="entry name" value="PRK02406.1"/>
    <property type="match status" value="1"/>
</dbReference>
<evidence type="ECO:0000256" key="2">
    <source>
        <dbReference type="ARBA" id="ARBA00010945"/>
    </source>
</evidence>
<keyword evidence="8 15" id="KW-0479">Metal-binding</keyword>
<dbReference type="SUPFAM" id="SSF100879">
    <property type="entry name" value="Lesion bypass DNA polymerase (Y-family), little finger domain"/>
    <property type="match status" value="1"/>
</dbReference>
<comment type="subcellular location">
    <subcellularLocation>
        <location evidence="1 15">Cytoplasm</location>
    </subcellularLocation>
</comment>
<dbReference type="AlphaFoldDB" id="E1X1A1"/>
<dbReference type="STRING" id="862908.BMS_1650"/>
<dbReference type="InterPro" id="IPR053848">
    <property type="entry name" value="IMS_HHH_1"/>
</dbReference>
<reference evidence="18" key="1">
    <citation type="journal article" date="2013" name="ISME J.">
        <title>A small predatory core genome in the divergent marine Bacteriovorax marinus SJ and the terrestrial Bdellovibrio bacteriovorus.</title>
        <authorList>
            <person name="Crossman L.C."/>
            <person name="Chen H."/>
            <person name="Cerdeno-Tarraga A.M."/>
            <person name="Brooks K."/>
            <person name="Quail M.A."/>
            <person name="Pineiro S.A."/>
            <person name="Hobley L."/>
            <person name="Sockett R.E."/>
            <person name="Bentley S.D."/>
            <person name="Parkhill J."/>
            <person name="Williams H.N."/>
            <person name="Stine O.C."/>
        </authorList>
    </citation>
    <scope>NUCLEOTIDE SEQUENCE [LARGE SCALE GENOMIC DNA]</scope>
    <source>
        <strain evidence="18">ATCC BAA-682 / DSM 15412 / SJ</strain>
    </source>
</reference>
<feature type="binding site" evidence="15">
    <location>
        <position position="104"/>
    </location>
    <ligand>
        <name>Mg(2+)</name>
        <dbReference type="ChEBI" id="CHEBI:18420"/>
    </ligand>
</feature>
<accession>E1X1A1</accession>
<evidence type="ECO:0000259" key="16">
    <source>
        <dbReference type="PROSITE" id="PS50173"/>
    </source>
</evidence>
<dbReference type="HOGENOM" id="CLU_012348_1_2_7"/>
<dbReference type="SUPFAM" id="SSF56672">
    <property type="entry name" value="DNA/RNA polymerases"/>
    <property type="match status" value="1"/>
</dbReference>
<keyword evidence="6 15" id="KW-0548">Nucleotidyltransferase</keyword>